<dbReference type="Proteomes" id="UP001339883">
    <property type="component" value="Unassembled WGS sequence"/>
</dbReference>
<reference evidence="1 2" key="1">
    <citation type="submission" date="2019-08" db="EMBL/GenBank/DDBJ databases">
        <title>Five species of Acinetobacter isolated from floral nectar and animal pollinators.</title>
        <authorList>
            <person name="Hendry T.A."/>
        </authorList>
    </citation>
    <scope>NUCLEOTIDE SEQUENCE [LARGE SCALE GENOMIC DNA]</scope>
    <source>
        <strain evidence="1 2">MD18.27</strain>
    </source>
</reference>
<accession>A0ABU6DNV9</accession>
<comment type="caution">
    <text evidence="1">The sequence shown here is derived from an EMBL/GenBank/DDBJ whole genome shotgun (WGS) entry which is preliminary data.</text>
</comment>
<dbReference type="InterPro" id="IPR036240">
    <property type="entry name" value="Gp9-like_sf"/>
</dbReference>
<evidence type="ECO:0000313" key="1">
    <source>
        <dbReference type="EMBL" id="MEB5475543.1"/>
    </source>
</evidence>
<evidence type="ECO:0008006" key="3">
    <source>
        <dbReference type="Google" id="ProtNLM"/>
    </source>
</evidence>
<dbReference type="EMBL" id="VTDN01000001">
    <property type="protein sequence ID" value="MEB5475543.1"/>
    <property type="molecule type" value="Genomic_DNA"/>
</dbReference>
<name>A0ABU6DNV9_9GAMM</name>
<protein>
    <recommendedName>
        <fullName evidence="3">Tail fiber protein</fullName>
    </recommendedName>
</protein>
<gene>
    <name evidence="1" type="ORF">I2F25_00500</name>
</gene>
<dbReference type="SUPFAM" id="SSF50017">
    <property type="entry name" value="gp9"/>
    <property type="match status" value="1"/>
</dbReference>
<sequence length="171" mass="18051">MAKQTVNIGANANDGSGDAARSAFNKLNQNDNELYSQLGADASGNLPSAMPISKGGTGATTPEGAAAKLATLGAGQTWRSVKTNRSMDTTYVNTTGRLIAVSIRFESIFHGIGDVRIGLYTGSQLQQQAYQLNARGIGLFCIVENAQSYSLKLLAGTLPSDFSIEEWNELS</sequence>
<keyword evidence="2" id="KW-1185">Reference proteome</keyword>
<organism evidence="1 2">
    <name type="scientific">Acinetobacter pollinis</name>
    <dbReference type="NCBI Taxonomy" id="2605270"/>
    <lineage>
        <taxon>Bacteria</taxon>
        <taxon>Pseudomonadati</taxon>
        <taxon>Pseudomonadota</taxon>
        <taxon>Gammaproteobacteria</taxon>
        <taxon>Moraxellales</taxon>
        <taxon>Moraxellaceae</taxon>
        <taxon>Acinetobacter</taxon>
    </lineage>
</organism>
<dbReference type="RefSeq" id="WP_325774203.1">
    <property type="nucleotide sequence ID" value="NZ_VTDN01000001.1"/>
</dbReference>
<proteinExistence type="predicted"/>
<evidence type="ECO:0000313" key="2">
    <source>
        <dbReference type="Proteomes" id="UP001339883"/>
    </source>
</evidence>